<dbReference type="GO" id="GO:0010181">
    <property type="term" value="F:FMN binding"/>
    <property type="evidence" value="ECO:0007669"/>
    <property type="project" value="InterPro"/>
</dbReference>
<proteinExistence type="predicted"/>
<organism evidence="2 3">
    <name type="scientific">Massilimicrobiota timonensis</name>
    <dbReference type="NCBI Taxonomy" id="1776392"/>
    <lineage>
        <taxon>Bacteria</taxon>
        <taxon>Bacillati</taxon>
        <taxon>Bacillota</taxon>
        <taxon>Erysipelotrichia</taxon>
        <taxon>Erysipelotrichales</taxon>
        <taxon>Erysipelotrichaceae</taxon>
        <taxon>Massilimicrobiota</taxon>
    </lineage>
</organism>
<dbReference type="AlphaFoldDB" id="A0A1Y4T3B5"/>
<accession>A0A1Y4T3B5</accession>
<reference evidence="2 3" key="1">
    <citation type="journal article" date="2018" name="BMC Genomics">
        <title>Whole genome sequencing and function prediction of 133 gut anaerobes isolated from chicken caecum in pure cultures.</title>
        <authorList>
            <person name="Medvecky M."/>
            <person name="Cejkova D."/>
            <person name="Polansky O."/>
            <person name="Karasova D."/>
            <person name="Kubasova T."/>
            <person name="Cizek A."/>
            <person name="Rychlik I."/>
        </authorList>
    </citation>
    <scope>NUCLEOTIDE SEQUENCE [LARGE SCALE GENOMIC DNA]</scope>
    <source>
        <strain evidence="2 3">An13</strain>
    </source>
</reference>
<evidence type="ECO:0000259" key="1">
    <source>
        <dbReference type="Pfam" id="PF12724"/>
    </source>
</evidence>
<gene>
    <name evidence="2" type="ORF">B5E75_00705</name>
</gene>
<dbReference type="PROSITE" id="PS00201">
    <property type="entry name" value="FLAVODOXIN"/>
    <property type="match status" value="1"/>
</dbReference>
<dbReference type="OrthoDB" id="2146857at2"/>
<dbReference type="Pfam" id="PF12724">
    <property type="entry name" value="Flavodoxin_5"/>
    <property type="match status" value="1"/>
</dbReference>
<dbReference type="GO" id="GO:0009055">
    <property type="term" value="F:electron transfer activity"/>
    <property type="evidence" value="ECO:0007669"/>
    <property type="project" value="InterPro"/>
</dbReference>
<dbReference type="InterPro" id="IPR001226">
    <property type="entry name" value="Flavodoxin_CS"/>
</dbReference>
<dbReference type="PANTHER" id="PTHR38030:SF2">
    <property type="entry name" value="PROTOPORPHYRINOGEN IX DEHYDROGENASE [QUINONE]"/>
    <property type="match status" value="1"/>
</dbReference>
<sequence>MKGIIVYGSQYGTTKQYAKELSKQTGLPIENEQNLVTIDHYDFVVYLGGLYAGGLKGFKNFQKKIHSKIKLIVVTVGLADVTDEENIKNIRQSLKRQIPKSLMATTIIYHLRGGIDYSKLNFKHKTMMSLLYTMIKKKAREKMSAEDLAMMETYHKQVNFVDFDMLKPIIKDINNMIKEDL</sequence>
<dbReference type="InterPro" id="IPR052200">
    <property type="entry name" value="Protoporphyrinogen_IX_DH"/>
</dbReference>
<dbReference type="GO" id="GO:0006783">
    <property type="term" value="P:heme biosynthetic process"/>
    <property type="evidence" value="ECO:0007669"/>
    <property type="project" value="TreeGrafter"/>
</dbReference>
<evidence type="ECO:0000313" key="2">
    <source>
        <dbReference type="EMBL" id="OUQ36689.1"/>
    </source>
</evidence>
<name>A0A1Y4T3B5_9FIRM</name>
<dbReference type="RefSeq" id="WP_087356900.1">
    <property type="nucleotide sequence ID" value="NZ_JACJKO010000021.1"/>
</dbReference>
<dbReference type="EMBL" id="NFLJ01000001">
    <property type="protein sequence ID" value="OUQ36689.1"/>
    <property type="molecule type" value="Genomic_DNA"/>
</dbReference>
<evidence type="ECO:0000313" key="3">
    <source>
        <dbReference type="Proteomes" id="UP000195305"/>
    </source>
</evidence>
<dbReference type="Gene3D" id="3.40.50.360">
    <property type="match status" value="1"/>
</dbReference>
<dbReference type="Proteomes" id="UP000195305">
    <property type="component" value="Unassembled WGS sequence"/>
</dbReference>
<dbReference type="GO" id="GO:0070819">
    <property type="term" value="F:menaquinone-dependent protoporphyrinogen oxidase activity"/>
    <property type="evidence" value="ECO:0007669"/>
    <property type="project" value="TreeGrafter"/>
</dbReference>
<keyword evidence="3" id="KW-1185">Reference proteome</keyword>
<dbReference type="InterPro" id="IPR026816">
    <property type="entry name" value="Flavodoxin_dom"/>
</dbReference>
<protein>
    <recommendedName>
        <fullName evidence="1">Flavodoxin domain-containing protein</fullName>
    </recommendedName>
</protein>
<comment type="caution">
    <text evidence="2">The sequence shown here is derived from an EMBL/GenBank/DDBJ whole genome shotgun (WGS) entry which is preliminary data.</text>
</comment>
<dbReference type="PANTHER" id="PTHR38030">
    <property type="entry name" value="PROTOPORPHYRINOGEN IX DEHYDROGENASE [MENAQUINONE]"/>
    <property type="match status" value="1"/>
</dbReference>
<dbReference type="InterPro" id="IPR029039">
    <property type="entry name" value="Flavoprotein-like_sf"/>
</dbReference>
<feature type="domain" description="Flavodoxin" evidence="1">
    <location>
        <begin position="4"/>
        <end position="138"/>
    </location>
</feature>
<dbReference type="SUPFAM" id="SSF52218">
    <property type="entry name" value="Flavoproteins"/>
    <property type="match status" value="1"/>
</dbReference>